<evidence type="ECO:0000313" key="2">
    <source>
        <dbReference type="Proteomes" id="UP001500064"/>
    </source>
</evidence>
<gene>
    <name evidence="1" type="ORF">GCM10009733_105650</name>
</gene>
<dbReference type="Proteomes" id="UP001500064">
    <property type="component" value="Unassembled WGS sequence"/>
</dbReference>
<evidence type="ECO:0000313" key="1">
    <source>
        <dbReference type="EMBL" id="GAA1692442.1"/>
    </source>
</evidence>
<name>A0ABP4TR81_9ACTN</name>
<reference evidence="2" key="1">
    <citation type="journal article" date="2019" name="Int. J. Syst. Evol. Microbiol.">
        <title>The Global Catalogue of Microorganisms (GCM) 10K type strain sequencing project: providing services to taxonomists for standard genome sequencing and annotation.</title>
        <authorList>
            <consortium name="The Broad Institute Genomics Platform"/>
            <consortium name="The Broad Institute Genome Sequencing Center for Infectious Disease"/>
            <person name="Wu L."/>
            <person name="Ma J."/>
        </authorList>
    </citation>
    <scope>NUCLEOTIDE SEQUENCE [LARGE SCALE GENOMIC DNA]</scope>
    <source>
        <strain evidence="2">JCM 13929</strain>
    </source>
</reference>
<keyword evidence="2" id="KW-1185">Reference proteome</keyword>
<sequence length="58" mass="6374">MDPADWAVVAPQVQRAGADLDAPHLSRILTEAGPQRSDDLFESTVDTLVAWLERTRKG</sequence>
<evidence type="ECO:0008006" key="3">
    <source>
        <dbReference type="Google" id="ProtNLM"/>
    </source>
</evidence>
<protein>
    <recommendedName>
        <fullName evidence="3">Tetracycline repressor TetR C-terminal domain-containing protein</fullName>
    </recommendedName>
</protein>
<organism evidence="1 2">
    <name type="scientific">Nonomuraea maheshkhaliensis</name>
    <dbReference type="NCBI Taxonomy" id="419590"/>
    <lineage>
        <taxon>Bacteria</taxon>
        <taxon>Bacillati</taxon>
        <taxon>Actinomycetota</taxon>
        <taxon>Actinomycetes</taxon>
        <taxon>Streptosporangiales</taxon>
        <taxon>Streptosporangiaceae</taxon>
        <taxon>Nonomuraea</taxon>
    </lineage>
</organism>
<accession>A0ABP4TR81</accession>
<dbReference type="EMBL" id="BAAAMU010000185">
    <property type="protein sequence ID" value="GAA1692442.1"/>
    <property type="molecule type" value="Genomic_DNA"/>
</dbReference>
<proteinExistence type="predicted"/>
<comment type="caution">
    <text evidence="1">The sequence shown here is derived from an EMBL/GenBank/DDBJ whole genome shotgun (WGS) entry which is preliminary data.</text>
</comment>